<protein>
    <submittedName>
        <fullName evidence="3">Uncharacterized protein</fullName>
    </submittedName>
</protein>
<dbReference type="GeneID" id="72191000"/>
<accession>A0A8U0IH54</accession>
<evidence type="ECO:0000256" key="2">
    <source>
        <dbReference type="SAM" id="Phobius"/>
    </source>
</evidence>
<sequence>MPKDTPQRDKTVRERGTYASHGDDPTLAGYLSSLFLVLSVPTFIAAAYGGHWLGLYGYSAIVPVFAGLILASLAVAFSLMHWLTGR</sequence>
<gene>
    <name evidence="3" type="ORF">M0R88_14055</name>
</gene>
<keyword evidence="2" id="KW-0472">Membrane</keyword>
<organism evidence="3 4">
    <name type="scientific">Halorussus gelatinilyticus</name>
    <dbReference type="NCBI Taxonomy" id="2937524"/>
    <lineage>
        <taxon>Archaea</taxon>
        <taxon>Methanobacteriati</taxon>
        <taxon>Methanobacteriota</taxon>
        <taxon>Stenosarchaea group</taxon>
        <taxon>Halobacteria</taxon>
        <taxon>Halobacteriales</taxon>
        <taxon>Haladaptataceae</taxon>
        <taxon>Halorussus</taxon>
    </lineage>
</organism>
<evidence type="ECO:0000313" key="4">
    <source>
        <dbReference type="Proteomes" id="UP000830434"/>
    </source>
</evidence>
<reference evidence="3" key="1">
    <citation type="submission" date="2022-04" db="EMBL/GenBank/DDBJ databases">
        <title>Diverse halophilic archaea isolated from saline environments.</title>
        <authorList>
            <person name="Cui H.-L."/>
        </authorList>
    </citation>
    <scope>NUCLEOTIDE SEQUENCE</scope>
    <source>
        <strain evidence="3">XZYJT40</strain>
    </source>
</reference>
<evidence type="ECO:0000256" key="1">
    <source>
        <dbReference type="SAM" id="MobiDB-lite"/>
    </source>
</evidence>
<keyword evidence="2" id="KW-0812">Transmembrane</keyword>
<dbReference type="Proteomes" id="UP000830434">
    <property type="component" value="Chromosome"/>
</dbReference>
<keyword evidence="4" id="KW-1185">Reference proteome</keyword>
<dbReference type="KEGG" id="haxz:M0R88_14055"/>
<dbReference type="EMBL" id="CP096658">
    <property type="protein sequence ID" value="UPV99633.1"/>
    <property type="molecule type" value="Genomic_DNA"/>
</dbReference>
<dbReference type="RefSeq" id="WP_248654125.1">
    <property type="nucleotide sequence ID" value="NZ_CP096658.1"/>
</dbReference>
<keyword evidence="2" id="KW-1133">Transmembrane helix</keyword>
<feature type="transmembrane region" description="Helical" evidence="2">
    <location>
        <begin position="27"/>
        <end position="48"/>
    </location>
</feature>
<feature type="region of interest" description="Disordered" evidence="1">
    <location>
        <begin position="1"/>
        <end position="23"/>
    </location>
</feature>
<proteinExistence type="predicted"/>
<name>A0A8U0IH54_9EURY</name>
<feature type="transmembrane region" description="Helical" evidence="2">
    <location>
        <begin position="60"/>
        <end position="83"/>
    </location>
</feature>
<dbReference type="AlphaFoldDB" id="A0A8U0IH54"/>
<evidence type="ECO:0000313" key="3">
    <source>
        <dbReference type="EMBL" id="UPV99633.1"/>
    </source>
</evidence>